<dbReference type="PANTHER" id="PTHR24340:SF116">
    <property type="entry name" value="HOMEOBOX PROTEIN CEH-28"/>
    <property type="match status" value="1"/>
</dbReference>
<dbReference type="SUPFAM" id="SSF46689">
    <property type="entry name" value="Homeodomain-like"/>
    <property type="match status" value="1"/>
</dbReference>
<dbReference type="InterPro" id="IPR050394">
    <property type="entry name" value="Homeobox_NK-like"/>
</dbReference>
<keyword evidence="4 5" id="KW-0539">Nucleus</keyword>
<evidence type="ECO:0000256" key="6">
    <source>
        <dbReference type="RuleBase" id="RU000682"/>
    </source>
</evidence>
<dbReference type="GO" id="GO:0000981">
    <property type="term" value="F:DNA-binding transcription factor activity, RNA polymerase II-specific"/>
    <property type="evidence" value="ECO:0007669"/>
    <property type="project" value="InterPro"/>
</dbReference>
<dbReference type="Pfam" id="PF00046">
    <property type="entry name" value="Homeodomain"/>
    <property type="match status" value="1"/>
</dbReference>
<dbReference type="Proteomes" id="UP001152747">
    <property type="component" value="Unassembled WGS sequence"/>
</dbReference>
<dbReference type="InterPro" id="IPR000047">
    <property type="entry name" value="HTH_motif"/>
</dbReference>
<dbReference type="PRINTS" id="PR00024">
    <property type="entry name" value="HOMEOBOX"/>
</dbReference>
<comment type="caution">
    <text evidence="8">The sequence shown here is derived from an EMBL/GenBank/DDBJ whole genome shotgun (WGS) entry which is preliminary data.</text>
</comment>
<gene>
    <name evidence="8" type="ORF">CAMP_LOCUS18360</name>
</gene>
<evidence type="ECO:0000259" key="7">
    <source>
        <dbReference type="PROSITE" id="PS50071"/>
    </source>
</evidence>
<dbReference type="PANTHER" id="PTHR24340">
    <property type="entry name" value="HOMEOBOX PROTEIN NKX"/>
    <property type="match status" value="1"/>
</dbReference>
<dbReference type="PROSITE" id="PS00027">
    <property type="entry name" value="HOMEOBOX_1"/>
    <property type="match status" value="1"/>
</dbReference>
<evidence type="ECO:0000256" key="3">
    <source>
        <dbReference type="ARBA" id="ARBA00023155"/>
    </source>
</evidence>
<accession>A0A9P1J4S1</accession>
<evidence type="ECO:0000313" key="8">
    <source>
        <dbReference type="EMBL" id="CAI5455723.1"/>
    </source>
</evidence>
<organism evidence="8 9">
    <name type="scientific">Caenorhabditis angaria</name>
    <dbReference type="NCBI Taxonomy" id="860376"/>
    <lineage>
        <taxon>Eukaryota</taxon>
        <taxon>Metazoa</taxon>
        <taxon>Ecdysozoa</taxon>
        <taxon>Nematoda</taxon>
        <taxon>Chromadorea</taxon>
        <taxon>Rhabditida</taxon>
        <taxon>Rhabditina</taxon>
        <taxon>Rhabditomorpha</taxon>
        <taxon>Rhabditoidea</taxon>
        <taxon>Rhabditidae</taxon>
        <taxon>Peloderinae</taxon>
        <taxon>Caenorhabditis</taxon>
    </lineage>
</organism>
<sequence length="181" mass="20840">MQQIPQDSTSQILPSNNFGLTTMTKNNIIINATKSATTSQFDQQTFSDFSNPYQPVSIPILPPAVIESTTNTYYSRGFDKCTINLRSQQQKRKPRVLFTQSQVNELEERFKKQRYVTATEREDLARHLGLTATQVKIWFQNRRYKCKRLAQDRTLQLSQIPFNPMFASALPFGLNCFNTSS</sequence>
<keyword evidence="3 5" id="KW-0371">Homeobox</keyword>
<dbReference type="InterPro" id="IPR009057">
    <property type="entry name" value="Homeodomain-like_sf"/>
</dbReference>
<dbReference type="SMART" id="SM00389">
    <property type="entry name" value="HOX"/>
    <property type="match status" value="1"/>
</dbReference>
<dbReference type="CDD" id="cd00086">
    <property type="entry name" value="homeodomain"/>
    <property type="match status" value="1"/>
</dbReference>
<dbReference type="AlphaFoldDB" id="A0A9P1J4S1"/>
<keyword evidence="2 5" id="KW-0238">DNA-binding</keyword>
<dbReference type="InterPro" id="IPR020479">
    <property type="entry name" value="HD_metazoa"/>
</dbReference>
<evidence type="ECO:0000313" key="9">
    <source>
        <dbReference type="Proteomes" id="UP001152747"/>
    </source>
</evidence>
<reference evidence="8" key="1">
    <citation type="submission" date="2022-11" db="EMBL/GenBank/DDBJ databases">
        <authorList>
            <person name="Kikuchi T."/>
        </authorList>
    </citation>
    <scope>NUCLEOTIDE SEQUENCE</scope>
    <source>
        <strain evidence="8">PS1010</strain>
    </source>
</reference>
<dbReference type="Gene3D" id="1.10.10.60">
    <property type="entry name" value="Homeodomain-like"/>
    <property type="match status" value="1"/>
</dbReference>
<evidence type="ECO:0000256" key="1">
    <source>
        <dbReference type="ARBA" id="ARBA00004123"/>
    </source>
</evidence>
<evidence type="ECO:0000256" key="2">
    <source>
        <dbReference type="ARBA" id="ARBA00023125"/>
    </source>
</evidence>
<dbReference type="OrthoDB" id="3137333at2759"/>
<evidence type="ECO:0000256" key="4">
    <source>
        <dbReference type="ARBA" id="ARBA00023242"/>
    </source>
</evidence>
<dbReference type="InterPro" id="IPR017970">
    <property type="entry name" value="Homeobox_CS"/>
</dbReference>
<comment type="subcellular location">
    <subcellularLocation>
        <location evidence="1 5 6">Nucleus</location>
    </subcellularLocation>
</comment>
<dbReference type="EMBL" id="CANHGI010000006">
    <property type="protein sequence ID" value="CAI5455723.1"/>
    <property type="molecule type" value="Genomic_DNA"/>
</dbReference>
<feature type="DNA-binding region" description="Homeobox" evidence="5">
    <location>
        <begin position="91"/>
        <end position="150"/>
    </location>
</feature>
<evidence type="ECO:0000256" key="5">
    <source>
        <dbReference type="PROSITE-ProRule" id="PRU00108"/>
    </source>
</evidence>
<dbReference type="PRINTS" id="PR00031">
    <property type="entry name" value="HTHREPRESSR"/>
</dbReference>
<dbReference type="GO" id="GO:0030154">
    <property type="term" value="P:cell differentiation"/>
    <property type="evidence" value="ECO:0007669"/>
    <property type="project" value="TreeGrafter"/>
</dbReference>
<protein>
    <recommendedName>
        <fullName evidence="7">Homeobox domain-containing protein</fullName>
    </recommendedName>
</protein>
<feature type="domain" description="Homeobox" evidence="7">
    <location>
        <begin position="89"/>
        <end position="149"/>
    </location>
</feature>
<keyword evidence="9" id="KW-1185">Reference proteome</keyword>
<proteinExistence type="predicted"/>
<dbReference type="GO" id="GO:0000978">
    <property type="term" value="F:RNA polymerase II cis-regulatory region sequence-specific DNA binding"/>
    <property type="evidence" value="ECO:0007669"/>
    <property type="project" value="TreeGrafter"/>
</dbReference>
<dbReference type="GO" id="GO:0005634">
    <property type="term" value="C:nucleus"/>
    <property type="evidence" value="ECO:0007669"/>
    <property type="project" value="UniProtKB-SubCell"/>
</dbReference>
<dbReference type="PROSITE" id="PS50071">
    <property type="entry name" value="HOMEOBOX_2"/>
    <property type="match status" value="1"/>
</dbReference>
<dbReference type="InterPro" id="IPR001356">
    <property type="entry name" value="HD"/>
</dbReference>
<name>A0A9P1J4S1_9PELO</name>